<proteinExistence type="predicted"/>
<keyword evidence="2" id="KW-1185">Reference proteome</keyword>
<sequence>MAIDPQTLLTGPRGRRLCLEYLVASAREAGTPEGEAAATAIFWAAHQLDPNPGTLMRIGDDDGSFVEPVVSATDVAEALAGVEPAEPTAGSLREALAASADSARYWQEPDGEDALAASAELRPALDGVASAIAASPHAAWWDSPVDPEDQWSVPWDGDATLPSGRDAVLRTWREATVAEEIRAERERSADPTENWTGEWWSMPPAWFVHTTRSLGEAGPAGLWFVEDGTGWETAVATPVDAVPARVIEIDGPDAWIELCRRHPLVVTASRRHDWYRATGRAGEWVVPDWSKVAEEADAVHLSVQGYLSTAGRAIDIGEGKASVLAGWSPDATYWFAGTSARPADARSWQLVDDRWVPAVVDE</sequence>
<accession>A0ABM8DX63</accession>
<organism evidence="1 2">
    <name type="scientific">Microbacterium terricola</name>
    <dbReference type="NCBI Taxonomy" id="344163"/>
    <lineage>
        <taxon>Bacteria</taxon>
        <taxon>Bacillati</taxon>
        <taxon>Actinomycetota</taxon>
        <taxon>Actinomycetes</taxon>
        <taxon>Micrococcales</taxon>
        <taxon>Microbacteriaceae</taxon>
        <taxon>Microbacterium</taxon>
    </lineage>
</organism>
<dbReference type="EMBL" id="AP027141">
    <property type="protein sequence ID" value="BDV30214.1"/>
    <property type="molecule type" value="Genomic_DNA"/>
</dbReference>
<protein>
    <submittedName>
        <fullName evidence="1">Uncharacterized protein</fullName>
    </submittedName>
</protein>
<name>A0ABM8DX63_9MICO</name>
<evidence type="ECO:0000313" key="2">
    <source>
        <dbReference type="Proteomes" id="UP001317779"/>
    </source>
</evidence>
<dbReference type="RefSeq" id="WP_263795923.1">
    <property type="nucleotide sequence ID" value="NZ_AP027141.1"/>
</dbReference>
<reference evidence="1 2" key="1">
    <citation type="submission" date="2022-12" db="EMBL/GenBank/DDBJ databases">
        <title>Microbacterium terricola strain KV-448 chromosome, complete genome.</title>
        <authorList>
            <person name="Oshima T."/>
            <person name="Moriya T."/>
            <person name="Bessho Y."/>
        </authorList>
    </citation>
    <scope>NUCLEOTIDE SEQUENCE [LARGE SCALE GENOMIC DNA]</scope>
    <source>
        <strain evidence="1 2">KV-448</strain>
    </source>
</reference>
<gene>
    <name evidence="1" type="ORF">Microterr_08740</name>
</gene>
<evidence type="ECO:0000313" key="1">
    <source>
        <dbReference type="EMBL" id="BDV30214.1"/>
    </source>
</evidence>
<dbReference type="Proteomes" id="UP001317779">
    <property type="component" value="Chromosome"/>
</dbReference>